<comment type="caution">
    <text evidence="1">The sequence shown here is derived from an EMBL/GenBank/DDBJ whole genome shotgun (WGS) entry which is preliminary data.</text>
</comment>
<sequence>MLSSSTPSITNIPVITPLQLQQIQLKANLIQSSIDNYADKPFSTYRKKAIYKQIGCAVASANLPFSTDIIEDLNNDVVIKIQNFITNSYFITLSGDRWTSQTCENVYMDYKEVSMEIGLKKWAGFVTDSGGNYAKAR</sequence>
<reference evidence="1" key="1">
    <citation type="submission" date="2021-06" db="EMBL/GenBank/DDBJ databases">
        <authorList>
            <person name="Kallberg Y."/>
            <person name="Tangrot J."/>
            <person name="Rosling A."/>
        </authorList>
    </citation>
    <scope>NUCLEOTIDE SEQUENCE</scope>
    <source>
        <strain evidence="1">87-6 pot B 2015</strain>
    </source>
</reference>
<dbReference type="AlphaFoldDB" id="A0A9N9EDS9"/>
<dbReference type="Proteomes" id="UP000789375">
    <property type="component" value="Unassembled WGS sequence"/>
</dbReference>
<evidence type="ECO:0000313" key="2">
    <source>
        <dbReference type="Proteomes" id="UP000789375"/>
    </source>
</evidence>
<organism evidence="1 2">
    <name type="scientific">Funneliformis mosseae</name>
    <name type="common">Endomycorrhizal fungus</name>
    <name type="synonym">Glomus mosseae</name>
    <dbReference type="NCBI Taxonomy" id="27381"/>
    <lineage>
        <taxon>Eukaryota</taxon>
        <taxon>Fungi</taxon>
        <taxon>Fungi incertae sedis</taxon>
        <taxon>Mucoromycota</taxon>
        <taxon>Glomeromycotina</taxon>
        <taxon>Glomeromycetes</taxon>
        <taxon>Glomerales</taxon>
        <taxon>Glomeraceae</taxon>
        <taxon>Funneliformis</taxon>
    </lineage>
</organism>
<proteinExistence type="predicted"/>
<keyword evidence="2" id="KW-1185">Reference proteome</keyword>
<dbReference type="EMBL" id="CAJVPP010005785">
    <property type="protein sequence ID" value="CAG8669816.1"/>
    <property type="molecule type" value="Genomic_DNA"/>
</dbReference>
<protein>
    <submittedName>
        <fullName evidence="1">15304_t:CDS:1</fullName>
    </submittedName>
</protein>
<gene>
    <name evidence="1" type="ORF">FMOSSE_LOCUS12349</name>
</gene>
<accession>A0A9N9EDS9</accession>
<name>A0A9N9EDS9_FUNMO</name>
<evidence type="ECO:0000313" key="1">
    <source>
        <dbReference type="EMBL" id="CAG8669816.1"/>
    </source>
</evidence>